<reference evidence="1 2" key="1">
    <citation type="journal article" date="2019" name="Int. J. Syst. Evol. Microbiol.">
        <title>The Global Catalogue of Microorganisms (GCM) 10K type strain sequencing project: providing services to taxonomists for standard genome sequencing and annotation.</title>
        <authorList>
            <consortium name="The Broad Institute Genomics Platform"/>
            <consortium name="The Broad Institute Genome Sequencing Center for Infectious Disease"/>
            <person name="Wu L."/>
            <person name="Ma J."/>
        </authorList>
    </citation>
    <scope>NUCLEOTIDE SEQUENCE [LARGE SCALE GENOMIC DNA]</scope>
    <source>
        <strain evidence="1 2">JCM 16365</strain>
    </source>
</reference>
<dbReference type="EMBL" id="BAAARI010000011">
    <property type="protein sequence ID" value="GAA2577594.1"/>
    <property type="molecule type" value="Genomic_DNA"/>
</dbReference>
<protein>
    <submittedName>
        <fullName evidence="1">Uncharacterized protein</fullName>
    </submittedName>
</protein>
<organism evidence="1 2">
    <name type="scientific">Microbacterium binotii</name>
    <dbReference type="NCBI Taxonomy" id="462710"/>
    <lineage>
        <taxon>Bacteria</taxon>
        <taxon>Bacillati</taxon>
        <taxon>Actinomycetota</taxon>
        <taxon>Actinomycetes</taxon>
        <taxon>Micrococcales</taxon>
        <taxon>Microbacteriaceae</taxon>
        <taxon>Microbacterium</taxon>
    </lineage>
</organism>
<proteinExistence type="predicted"/>
<comment type="caution">
    <text evidence="1">The sequence shown here is derived from an EMBL/GenBank/DDBJ whole genome shotgun (WGS) entry which is preliminary data.</text>
</comment>
<sequence length="81" mass="9289">MRRLLIALGFRIGDPFHWQPTPWTRLRLWARRNLSRKANATCNACGYRGVRTRRGRWCPACYGDENGELILDATRAGGEQG</sequence>
<accession>A0ABN3PCE3</accession>
<dbReference type="Proteomes" id="UP001500274">
    <property type="component" value="Unassembled WGS sequence"/>
</dbReference>
<gene>
    <name evidence="1" type="ORF">GCM10009862_16130</name>
</gene>
<evidence type="ECO:0000313" key="1">
    <source>
        <dbReference type="EMBL" id="GAA2577594.1"/>
    </source>
</evidence>
<keyword evidence="2" id="KW-1185">Reference proteome</keyword>
<name>A0ABN3PCE3_9MICO</name>
<evidence type="ECO:0000313" key="2">
    <source>
        <dbReference type="Proteomes" id="UP001500274"/>
    </source>
</evidence>